<evidence type="ECO:0000313" key="5">
    <source>
        <dbReference type="Proteomes" id="UP001163152"/>
    </source>
</evidence>
<feature type="transmembrane region" description="Helical" evidence="3">
    <location>
        <begin position="177"/>
        <end position="198"/>
    </location>
</feature>
<evidence type="ECO:0000256" key="1">
    <source>
        <dbReference type="SAM" id="Coils"/>
    </source>
</evidence>
<protein>
    <submittedName>
        <fullName evidence="4">Uncharacterized protein</fullName>
    </submittedName>
</protein>
<keyword evidence="5" id="KW-1185">Reference proteome</keyword>
<dbReference type="KEGG" id="tsin:OXH18_20175"/>
<feature type="region of interest" description="Disordered" evidence="2">
    <location>
        <begin position="1"/>
        <end position="33"/>
    </location>
</feature>
<evidence type="ECO:0000313" key="4">
    <source>
        <dbReference type="EMBL" id="WAL59466.1"/>
    </source>
</evidence>
<dbReference type="Proteomes" id="UP001163152">
    <property type="component" value="Chromosome"/>
</dbReference>
<dbReference type="EMBL" id="CP113797">
    <property type="protein sequence ID" value="WAL59466.1"/>
    <property type="molecule type" value="Genomic_DNA"/>
</dbReference>
<reference evidence="4" key="1">
    <citation type="submission" date="2022-12" db="EMBL/GenBank/DDBJ databases">
        <title>Polyphasic identification of a Novel Hot-Spring Cyanobacterium Ocullathermofonsia sinensis gen nov. sp. nov. and Genomic Insights on its Adaptations to the Thermal Habitat.</title>
        <authorList>
            <person name="Daroch M."/>
            <person name="Tang J."/>
            <person name="Jiang Y."/>
        </authorList>
    </citation>
    <scope>NUCLEOTIDE SEQUENCE</scope>
    <source>
        <strain evidence="4">PKUAC-SCTA174</strain>
    </source>
</reference>
<gene>
    <name evidence="4" type="ORF">OXH18_20175</name>
</gene>
<keyword evidence="1" id="KW-0175">Coiled coil</keyword>
<accession>A0A9E8ZAV6</accession>
<keyword evidence="3" id="KW-0812">Transmembrane</keyword>
<evidence type="ECO:0000256" key="2">
    <source>
        <dbReference type="SAM" id="MobiDB-lite"/>
    </source>
</evidence>
<dbReference type="RefSeq" id="WP_268609261.1">
    <property type="nucleotide sequence ID" value="NZ_CP113797.1"/>
</dbReference>
<feature type="compositionally biased region" description="Polar residues" evidence="2">
    <location>
        <begin position="7"/>
        <end position="32"/>
    </location>
</feature>
<dbReference type="AlphaFoldDB" id="A0A9E8ZAV6"/>
<keyword evidence="3" id="KW-1133">Transmembrane helix</keyword>
<feature type="coiled-coil region" evidence="1">
    <location>
        <begin position="40"/>
        <end position="81"/>
    </location>
</feature>
<keyword evidence="3" id="KW-0472">Membrane</keyword>
<evidence type="ECO:0000256" key="3">
    <source>
        <dbReference type="SAM" id="Phobius"/>
    </source>
</evidence>
<proteinExistence type="predicted"/>
<sequence>MKFKANSDPSTRNVSAPNLSASNLGASSQPSAPSVPISVYRELAAELQATRGMVDSLNAKNQELTAQNHRLRQEIHRFAQTAIALQTIVEPPQTPVYAASNPSTPTNKSGVNQSSQLYPRANAQPTLEEAAAAAHMAAQLRATTPDATFTALRAEEAVAPSATSLPPERRSRDLGGLWLMLTIVLIMVTAFGAGFLVVRPLLPTSK</sequence>
<organism evidence="4 5">
    <name type="scientific">Thermocoleostomius sinensis A174</name>
    <dbReference type="NCBI Taxonomy" id="2016057"/>
    <lineage>
        <taxon>Bacteria</taxon>
        <taxon>Bacillati</taxon>
        <taxon>Cyanobacteriota</taxon>
        <taxon>Cyanophyceae</taxon>
        <taxon>Oculatellales</taxon>
        <taxon>Oculatellaceae</taxon>
        <taxon>Thermocoleostomius</taxon>
    </lineage>
</organism>
<name>A0A9E8ZAV6_9CYAN</name>